<evidence type="ECO:0008006" key="4">
    <source>
        <dbReference type="Google" id="ProtNLM"/>
    </source>
</evidence>
<dbReference type="RefSeq" id="WP_206868269.1">
    <property type="nucleotide sequence ID" value="NZ_BMBA01000001.1"/>
</dbReference>
<keyword evidence="1" id="KW-1133">Transmembrane helix</keyword>
<proteinExistence type="predicted"/>
<keyword evidence="1" id="KW-0472">Membrane</keyword>
<comment type="caution">
    <text evidence="2">The sequence shown here is derived from an EMBL/GenBank/DDBJ whole genome shotgun (WGS) entry which is preliminary data.</text>
</comment>
<protein>
    <recommendedName>
        <fullName evidence="4">DUF3784 domain-containing protein</fullName>
    </recommendedName>
</protein>
<organism evidence="2 3">
    <name type="scientific">Clostridium zeae</name>
    <dbReference type="NCBI Taxonomy" id="2759022"/>
    <lineage>
        <taxon>Bacteria</taxon>
        <taxon>Bacillati</taxon>
        <taxon>Bacillota</taxon>
        <taxon>Clostridia</taxon>
        <taxon>Eubacteriales</taxon>
        <taxon>Clostridiaceae</taxon>
        <taxon>Clostridium</taxon>
    </lineage>
</organism>
<evidence type="ECO:0000313" key="2">
    <source>
        <dbReference type="EMBL" id="GFZ30288.1"/>
    </source>
</evidence>
<feature type="transmembrane region" description="Helical" evidence="1">
    <location>
        <begin position="50"/>
        <end position="68"/>
    </location>
</feature>
<dbReference type="InterPro" id="IPR017259">
    <property type="entry name" value="UCP037672"/>
</dbReference>
<accession>A0ABQ1E703</accession>
<gene>
    <name evidence="2" type="ORF">CSC2_08140</name>
</gene>
<keyword evidence="1" id="KW-0812">Transmembrane</keyword>
<dbReference type="EMBL" id="BMBA01000001">
    <property type="protein sequence ID" value="GFZ30288.1"/>
    <property type="molecule type" value="Genomic_DNA"/>
</dbReference>
<keyword evidence="3" id="KW-1185">Reference proteome</keyword>
<dbReference type="Pfam" id="PF12650">
    <property type="entry name" value="DUF3784"/>
    <property type="match status" value="1"/>
</dbReference>
<feature type="transmembrane region" description="Helical" evidence="1">
    <location>
        <begin position="74"/>
        <end position="94"/>
    </location>
</feature>
<name>A0ABQ1E703_9CLOT</name>
<evidence type="ECO:0000313" key="3">
    <source>
        <dbReference type="Proteomes" id="UP000663802"/>
    </source>
</evidence>
<reference evidence="2 3" key="1">
    <citation type="journal article" date="2021" name="Int. J. Syst. Evol. Microbiol.">
        <title>Clostridium zeae sp. nov., isolated from corn silage.</title>
        <authorList>
            <person name="Kobayashi H."/>
            <person name="Tanizawa Y."/>
            <person name="Yagura M."/>
            <person name="Sakamoto M."/>
            <person name="Ohkuma M."/>
            <person name="Tohno M."/>
        </authorList>
    </citation>
    <scope>NUCLEOTIDE SEQUENCE [LARGE SCALE GENOMIC DNA]</scope>
    <source>
        <strain evidence="2 3">CSC2</strain>
    </source>
</reference>
<feature type="transmembrane region" description="Helical" evidence="1">
    <location>
        <begin position="6"/>
        <end position="29"/>
    </location>
</feature>
<evidence type="ECO:0000256" key="1">
    <source>
        <dbReference type="SAM" id="Phobius"/>
    </source>
</evidence>
<sequence>MPVGLIVIIALFVILGIIFSLGKGAFLISGYNTSSKEEKAKYDEKALCKFMGKAMFMFAFSVFLWGLSTLLNQHIIFVIGFTLFIGTAIFLVIYTNSNNRFRK</sequence>
<dbReference type="Proteomes" id="UP000663802">
    <property type="component" value="Unassembled WGS sequence"/>
</dbReference>